<name>A0ABC8YGP1_9POAL</name>
<dbReference type="AlphaFoldDB" id="A0ABC8YGP1"/>
<reference evidence="3 4" key="2">
    <citation type="submission" date="2024-10" db="EMBL/GenBank/DDBJ databases">
        <authorList>
            <person name="Ryan C."/>
        </authorList>
    </citation>
    <scope>NUCLEOTIDE SEQUENCE [LARGE SCALE GENOMIC DNA]</scope>
</reference>
<dbReference type="PROSITE" id="PS50144">
    <property type="entry name" value="MATH"/>
    <property type="match status" value="2"/>
</dbReference>
<feature type="domain" description="MATH" evidence="2">
    <location>
        <begin position="43"/>
        <end position="175"/>
    </location>
</feature>
<reference evidence="4" key="1">
    <citation type="submission" date="2024-06" db="EMBL/GenBank/DDBJ databases">
        <authorList>
            <person name="Ryan C."/>
        </authorList>
    </citation>
    <scope>NUCLEOTIDE SEQUENCE [LARGE SCALE GENOMIC DNA]</scope>
</reference>
<dbReference type="Proteomes" id="UP001497457">
    <property type="component" value="Chromosome 16b"/>
</dbReference>
<organism evidence="3 4">
    <name type="scientific">Urochloa decumbens</name>
    <dbReference type="NCBI Taxonomy" id="240449"/>
    <lineage>
        <taxon>Eukaryota</taxon>
        <taxon>Viridiplantae</taxon>
        <taxon>Streptophyta</taxon>
        <taxon>Embryophyta</taxon>
        <taxon>Tracheophyta</taxon>
        <taxon>Spermatophyta</taxon>
        <taxon>Magnoliopsida</taxon>
        <taxon>Liliopsida</taxon>
        <taxon>Poales</taxon>
        <taxon>Poaceae</taxon>
        <taxon>PACMAD clade</taxon>
        <taxon>Panicoideae</taxon>
        <taxon>Panicodae</taxon>
        <taxon>Paniceae</taxon>
        <taxon>Melinidinae</taxon>
        <taxon>Urochloa</taxon>
    </lineage>
</organism>
<dbReference type="Gene3D" id="2.60.210.10">
    <property type="entry name" value="Apoptosis, Tumor Necrosis Factor Receptor Associated Protein 2, Chain A"/>
    <property type="match status" value="2"/>
</dbReference>
<dbReference type="PANTHER" id="PTHR46162">
    <property type="entry name" value="TRAF-LIKE FAMILY PROTEIN"/>
    <property type="match status" value="1"/>
</dbReference>
<dbReference type="CDD" id="cd00121">
    <property type="entry name" value="MATH"/>
    <property type="match status" value="2"/>
</dbReference>
<feature type="domain" description="MATH" evidence="2">
    <location>
        <begin position="201"/>
        <end position="371"/>
    </location>
</feature>
<evidence type="ECO:0000259" key="2">
    <source>
        <dbReference type="PROSITE" id="PS50144"/>
    </source>
</evidence>
<dbReference type="PANTHER" id="PTHR46162:SF7">
    <property type="entry name" value="MATH DOMAIN CONTAINING PROTEIN"/>
    <property type="match status" value="1"/>
</dbReference>
<dbReference type="EMBL" id="OZ075126">
    <property type="protein sequence ID" value="CAL4942349.1"/>
    <property type="molecule type" value="Genomic_DNA"/>
</dbReference>
<dbReference type="InterPro" id="IPR002083">
    <property type="entry name" value="MATH/TRAF_dom"/>
</dbReference>
<feature type="compositionally biased region" description="Low complexity" evidence="1">
    <location>
        <begin position="12"/>
        <end position="38"/>
    </location>
</feature>
<proteinExistence type="predicted"/>
<keyword evidence="4" id="KW-1185">Reference proteome</keyword>
<protein>
    <recommendedName>
        <fullName evidence="2">MATH domain-containing protein</fullName>
    </recommendedName>
</protein>
<dbReference type="InterPro" id="IPR008974">
    <property type="entry name" value="TRAF-like"/>
</dbReference>
<gene>
    <name evidence="3" type="ORF">URODEC1_LOCUS33541</name>
</gene>
<sequence length="380" mass="42182">MGACASSSCGRSNQSQNQKSSKVAAVPATPAVPASASPETEEKSSFKWRIDGFSSLLDKQDGWTDSGYFEIKGLKWYLQLNLKDRKRGDKRDYVSLILVLSKTSDLKSDIVVEASFKLLIYDQAYGKHSKHEFSHHFQTEESRSSGVSCMIPVETLKEPSSGFIVGDSCVFGVELIKLTITKAKHSSDKVQVQKTNGFSTREAYTWVIDDFLALKGRCYSPEFEIGGHKWYLTMYPSGIDDSGEFLSLYLHMAKPEASLRSSESEVLVELSLSIKDQVTSNINTKTGSPLIQLCSKQKKKKSSYCNMIQKLTRLFMRQFTLLGLGNAGAGWCQFLATTEEGDGWGWAKFMAVKSVKDWYLVKGSCLVEADVAIVGSSKME</sequence>
<evidence type="ECO:0000313" key="4">
    <source>
        <dbReference type="Proteomes" id="UP001497457"/>
    </source>
</evidence>
<dbReference type="SMART" id="SM00061">
    <property type="entry name" value="MATH"/>
    <property type="match status" value="2"/>
</dbReference>
<dbReference type="Pfam" id="PF22486">
    <property type="entry name" value="MATH_2"/>
    <property type="match status" value="2"/>
</dbReference>
<evidence type="ECO:0000313" key="3">
    <source>
        <dbReference type="EMBL" id="CAL4942349.1"/>
    </source>
</evidence>
<feature type="region of interest" description="Disordered" evidence="1">
    <location>
        <begin position="1"/>
        <end position="40"/>
    </location>
</feature>
<evidence type="ECO:0000256" key="1">
    <source>
        <dbReference type="SAM" id="MobiDB-lite"/>
    </source>
</evidence>
<accession>A0ABC8YGP1</accession>
<dbReference type="SUPFAM" id="SSF49599">
    <property type="entry name" value="TRAF domain-like"/>
    <property type="match status" value="2"/>
</dbReference>
<feature type="compositionally biased region" description="Polar residues" evidence="1">
    <location>
        <begin position="1"/>
        <end position="11"/>
    </location>
</feature>